<evidence type="ECO:0000313" key="1">
    <source>
        <dbReference type="EMBL" id="KAE8129688.1"/>
    </source>
</evidence>
<evidence type="ECO:0000313" key="2">
    <source>
        <dbReference type="Proteomes" id="UP000325415"/>
    </source>
</evidence>
<comment type="caution">
    <text evidence="1">The sequence shown here is derived from an EMBL/GenBank/DDBJ whole genome shotgun (WGS) entry which is preliminary data.</text>
</comment>
<dbReference type="EMBL" id="QDAG01000002">
    <property type="protein sequence ID" value="KAE8129688.1"/>
    <property type="molecule type" value="Genomic_DNA"/>
</dbReference>
<protein>
    <submittedName>
        <fullName evidence="1">HK97 gp10 family phage protein</fullName>
    </submittedName>
</protein>
<name>A0A5N6RZL5_9BIFI</name>
<sequence length="96" mass="10958">MPRAGQTYIDFDDRFFDAIMKSEGVKQLTRQSAERTLAQAVANAPVDTGEYRDRLGIEEVEHAHRTTYMVVGHDAKTMLIESRTQNLARAFRKART</sequence>
<dbReference type="RefSeq" id="WP_152580170.1">
    <property type="nucleotide sequence ID" value="NZ_QDAG01000002.1"/>
</dbReference>
<dbReference type="InterPro" id="IPR010064">
    <property type="entry name" value="HK97-gp10_tail"/>
</dbReference>
<keyword evidence="2" id="KW-1185">Reference proteome</keyword>
<reference evidence="1 2" key="1">
    <citation type="submission" date="2018-04" db="EMBL/GenBank/DDBJ databases">
        <authorList>
            <person name="Eckel V.P."/>
            <person name="Vogel R.F."/>
        </authorList>
    </citation>
    <scope>NUCLEOTIDE SEQUENCE [LARGE SCALE GENOMIC DNA]</scope>
    <source>
        <strain evidence="2">TMW 2.1764</strain>
    </source>
</reference>
<gene>
    <name evidence="1" type="ORF">DDE84_02505</name>
</gene>
<dbReference type="Proteomes" id="UP000325415">
    <property type="component" value="Unassembled WGS sequence"/>
</dbReference>
<dbReference type="OrthoDB" id="5073834at2"/>
<dbReference type="GeneID" id="78126563"/>
<proteinExistence type="predicted"/>
<accession>A0A5N6RZL5</accession>
<dbReference type="Pfam" id="PF04883">
    <property type="entry name" value="HK97-gp10_like"/>
    <property type="match status" value="1"/>
</dbReference>
<organism evidence="1 2">
    <name type="scientific">Bifidobacterium tibiigranuli</name>
    <dbReference type="NCBI Taxonomy" id="2172043"/>
    <lineage>
        <taxon>Bacteria</taxon>
        <taxon>Bacillati</taxon>
        <taxon>Actinomycetota</taxon>
        <taxon>Actinomycetes</taxon>
        <taxon>Bifidobacteriales</taxon>
        <taxon>Bifidobacteriaceae</taxon>
        <taxon>Bifidobacterium</taxon>
    </lineage>
</organism>
<dbReference type="AlphaFoldDB" id="A0A5N6RZL5"/>